<feature type="transmembrane region" description="Helical" evidence="2">
    <location>
        <begin position="102"/>
        <end position="122"/>
    </location>
</feature>
<evidence type="ECO:0000313" key="3">
    <source>
        <dbReference type="EMBL" id="WFM83627.1"/>
    </source>
</evidence>
<organism evidence="3 4">
    <name type="scientific">Arcanobacterium canis</name>
    <dbReference type="NCBI Taxonomy" id="999183"/>
    <lineage>
        <taxon>Bacteria</taxon>
        <taxon>Bacillati</taxon>
        <taxon>Actinomycetota</taxon>
        <taxon>Actinomycetes</taxon>
        <taxon>Actinomycetales</taxon>
        <taxon>Actinomycetaceae</taxon>
        <taxon>Arcanobacterium</taxon>
    </lineage>
</organism>
<feature type="region of interest" description="Disordered" evidence="1">
    <location>
        <begin position="283"/>
        <end position="315"/>
    </location>
</feature>
<evidence type="ECO:0000256" key="2">
    <source>
        <dbReference type="SAM" id="Phobius"/>
    </source>
</evidence>
<keyword evidence="2" id="KW-0812">Transmembrane</keyword>
<feature type="transmembrane region" description="Helical" evidence="2">
    <location>
        <begin position="128"/>
        <end position="149"/>
    </location>
</feature>
<accession>A0ABY8FZI7</accession>
<dbReference type="Proteomes" id="UP001215216">
    <property type="component" value="Chromosome"/>
</dbReference>
<evidence type="ECO:0000256" key="1">
    <source>
        <dbReference type="SAM" id="MobiDB-lite"/>
    </source>
</evidence>
<dbReference type="EMBL" id="CP121208">
    <property type="protein sequence ID" value="WFM83627.1"/>
    <property type="molecule type" value="Genomic_DNA"/>
</dbReference>
<name>A0ABY8FZI7_9ACTO</name>
<feature type="transmembrane region" description="Helical" evidence="2">
    <location>
        <begin position="6"/>
        <end position="25"/>
    </location>
</feature>
<dbReference type="RefSeq" id="WP_278013022.1">
    <property type="nucleotide sequence ID" value="NZ_CP121208.1"/>
</dbReference>
<reference evidence="3 4" key="1">
    <citation type="submission" date="2023-03" db="EMBL/GenBank/DDBJ databases">
        <title>Complete genome of Arcanobacterium canis strain DSM 25104 isolated in 2010 from a canine otitis externa in Germany.</title>
        <authorList>
            <person name="Borowiak M."/>
            <person name="Kreitlow A."/>
            <person name="Malorny B."/>
            <person name="Laemmler C."/>
            <person name="Prenger-Berninghoff E."/>
            <person name="Ploetz M."/>
            <person name="Abdulmawjood A."/>
        </authorList>
    </citation>
    <scope>NUCLEOTIDE SEQUENCE [LARGE SCALE GENOMIC DNA]</scope>
    <source>
        <strain evidence="3 4">DSM 25104</strain>
    </source>
</reference>
<evidence type="ECO:0000313" key="4">
    <source>
        <dbReference type="Proteomes" id="UP001215216"/>
    </source>
</evidence>
<protein>
    <submittedName>
        <fullName evidence="3">Uncharacterized protein</fullName>
    </submittedName>
</protein>
<keyword evidence="2" id="KW-1133">Transmembrane helix</keyword>
<gene>
    <name evidence="3" type="ORF">P7079_01200</name>
</gene>
<proteinExistence type="predicted"/>
<sequence>MGFTGFAIAVAVFLLLGIVVPRFALRRSVIADSPLEERFSEDLRIVRQPRLAMADSGESGTIYMTERMMDTRQRKISLKEVARGRSKARARMATRGAYRARGYLGLGVLGVVALAAWIGVGVASWPTWPAIVLTLGIGAGSVGFGYLLTEWAAGDDIDREEIAKASQVLARAKRQRDRVHASRQELEKIDEASQAAGGEVEVPVVSAEHTDEVATANVVQENQDVVEHRVSEAERRPAATVERGMAQVEREVTQAGREVTKVEREVARVEAPSYTLKRRTVAPYQPQPTDEAQVPYRPKRAGERIGDAPIEAPNTAPEMTGLEELRSGLLAGGSTLDELLAQRRA</sequence>
<keyword evidence="2" id="KW-0472">Membrane</keyword>
<keyword evidence="4" id="KW-1185">Reference proteome</keyword>